<sequence>MSFEPHEFNSLGNTDAPLTICTANSYYSPTGKGNIVVKGERDQPEPTTNQWAHSQNIVVKVEMDQPEATTGQWAHSQNGVTYIKEEYPSEYQISNGSAQNGNANYVDPVTNRRYFNNVNSYNHQQFYESRASVSSPATSVTLSNSSLSPDSLTNGPVTQRHTIGKAPTYCKVCGDKASGYHYGVTSCEGCKGFFRRSIQRKIDYRCLKQQICEIRRDSRNRCQYCRFRKCVEAGMSKDSVRHIRSKNKEQHLSPNSDGFVSTSSSPEPNERCLAIAEKIIQLHMSHSSYTDQKVRSMIAKSFNLECSNDLKTNRLNAWQIYAHEMDREIQNAVGFIRDLPQLSFLQGNDKAVLLKTNMFPIYLLRVCRALSAKGLMLEDGRLIDFKALTLLYGALADDMLKITNYILSIGTTDHDLALFIALMLVQPLNPAHETSSRFRSAIELVNIHDLYQQSLQIKMMARPDGHEVFGNLMKVIPSLNKLNEMHDKLINQMLRENSAILHLPVLFTEVFRIVPEAVPVTYNQENQYSHHPASQTAIEC</sequence>
<dbReference type="GO" id="GO:0042464">
    <property type="term" value="P:dosage compensation by hypoactivation of X chromosome"/>
    <property type="evidence" value="ECO:0007669"/>
    <property type="project" value="EnsemblMetazoa"/>
</dbReference>
<dbReference type="Gene3D" id="1.10.565.10">
    <property type="entry name" value="Retinoid X Receptor"/>
    <property type="match status" value="1"/>
</dbReference>
<evidence type="ECO:0000313" key="14">
    <source>
        <dbReference type="Proteomes" id="UP000483820"/>
    </source>
</evidence>
<dbReference type="SUPFAM" id="SSF57716">
    <property type="entry name" value="Glucocorticoid receptor-like (DNA-binding domain)"/>
    <property type="match status" value="1"/>
</dbReference>
<dbReference type="GO" id="GO:0003700">
    <property type="term" value="F:DNA-binding transcription factor activity"/>
    <property type="evidence" value="ECO:0007669"/>
    <property type="project" value="InterPro"/>
</dbReference>
<feature type="domain" description="Nuclear receptor" evidence="11">
    <location>
        <begin position="167"/>
        <end position="242"/>
    </location>
</feature>
<dbReference type="GO" id="GO:0008270">
    <property type="term" value="F:zinc ion binding"/>
    <property type="evidence" value="ECO:0007669"/>
    <property type="project" value="UniProtKB-KW"/>
</dbReference>
<feature type="domain" description="NR LBD" evidence="12">
    <location>
        <begin position="271"/>
        <end position="512"/>
    </location>
</feature>
<feature type="region of interest" description="Disordered" evidence="10">
    <location>
        <begin position="139"/>
        <end position="159"/>
    </location>
</feature>
<evidence type="ECO:0000256" key="9">
    <source>
        <dbReference type="ARBA" id="ARBA00023242"/>
    </source>
</evidence>
<dbReference type="InterPro" id="IPR001723">
    <property type="entry name" value="Nuclear_hrmn_rcpt"/>
</dbReference>
<feature type="region of interest" description="Disordered" evidence="10">
    <location>
        <begin position="245"/>
        <end position="267"/>
    </location>
</feature>
<evidence type="ECO:0000256" key="8">
    <source>
        <dbReference type="ARBA" id="ARBA00023170"/>
    </source>
</evidence>
<keyword evidence="5" id="KW-0805">Transcription regulation</keyword>
<dbReference type="CTD" id="9810357"/>
<dbReference type="Gene3D" id="3.30.50.10">
    <property type="entry name" value="Erythroid Transcription Factor GATA-1, subunit A"/>
    <property type="match status" value="1"/>
</dbReference>
<keyword evidence="6" id="KW-0238">DNA-binding</keyword>
<dbReference type="PANTHER" id="PTHR45805:SF10">
    <property type="entry name" value="ECDYSONE-INDUCED PROTEIN 78C"/>
    <property type="match status" value="1"/>
</dbReference>
<dbReference type="Pfam" id="PF00105">
    <property type="entry name" value="zf-C4"/>
    <property type="match status" value="1"/>
</dbReference>
<evidence type="ECO:0000256" key="10">
    <source>
        <dbReference type="SAM" id="MobiDB-lite"/>
    </source>
</evidence>
<proteinExistence type="predicted"/>
<dbReference type="GeneID" id="9810357"/>
<dbReference type="InterPro" id="IPR000536">
    <property type="entry name" value="Nucl_hrmn_rcpt_lig-bd"/>
</dbReference>
<evidence type="ECO:0000256" key="3">
    <source>
        <dbReference type="ARBA" id="ARBA00022771"/>
    </source>
</evidence>
<keyword evidence="8" id="KW-0675">Receptor</keyword>
<dbReference type="SUPFAM" id="SSF48508">
    <property type="entry name" value="Nuclear receptor ligand-binding domain"/>
    <property type="match status" value="1"/>
</dbReference>
<organism evidence="13 14">
    <name type="scientific">Caenorhabditis remanei</name>
    <name type="common">Caenorhabditis vulgaris</name>
    <dbReference type="NCBI Taxonomy" id="31234"/>
    <lineage>
        <taxon>Eukaryota</taxon>
        <taxon>Metazoa</taxon>
        <taxon>Ecdysozoa</taxon>
        <taxon>Nematoda</taxon>
        <taxon>Chromadorea</taxon>
        <taxon>Rhabditida</taxon>
        <taxon>Rhabditina</taxon>
        <taxon>Rhabditomorpha</taxon>
        <taxon>Rhabditoidea</taxon>
        <taxon>Rhabditidae</taxon>
        <taxon>Peloderinae</taxon>
        <taxon>Caenorhabditis</taxon>
    </lineage>
</organism>
<keyword evidence="3" id="KW-0863">Zinc-finger</keyword>
<reference evidence="13 14" key="1">
    <citation type="submission" date="2019-12" db="EMBL/GenBank/DDBJ databases">
        <title>Chromosome-level assembly of the Caenorhabditis remanei genome.</title>
        <authorList>
            <person name="Teterina A.A."/>
            <person name="Willis J.H."/>
            <person name="Phillips P.C."/>
        </authorList>
    </citation>
    <scope>NUCLEOTIDE SEQUENCE [LARGE SCALE GENOMIC DNA]</scope>
    <source>
        <strain evidence="13 14">PX506</strain>
        <tissue evidence="13">Whole organism</tissue>
    </source>
</reference>
<dbReference type="InterPro" id="IPR001628">
    <property type="entry name" value="Znf_hrmn_rcpt"/>
</dbReference>
<dbReference type="GO" id="GO:0000381">
    <property type="term" value="P:regulation of alternative mRNA splicing, via spliceosome"/>
    <property type="evidence" value="ECO:0007669"/>
    <property type="project" value="EnsemblMetazoa"/>
</dbReference>
<protein>
    <submittedName>
        <fullName evidence="13">Uncharacterized protein</fullName>
    </submittedName>
</protein>
<dbReference type="PRINTS" id="PR00047">
    <property type="entry name" value="STROIDFINGER"/>
</dbReference>
<dbReference type="GO" id="GO:0005634">
    <property type="term" value="C:nucleus"/>
    <property type="evidence" value="ECO:0007669"/>
    <property type="project" value="UniProtKB-SubCell"/>
</dbReference>
<dbReference type="Proteomes" id="UP000483820">
    <property type="component" value="Chromosome X"/>
</dbReference>
<evidence type="ECO:0000256" key="7">
    <source>
        <dbReference type="ARBA" id="ARBA00023163"/>
    </source>
</evidence>
<dbReference type="RefSeq" id="XP_003092124.2">
    <property type="nucleotide sequence ID" value="XM_003092076.2"/>
</dbReference>
<dbReference type="PROSITE" id="PS00031">
    <property type="entry name" value="NUCLEAR_REC_DBD_1"/>
    <property type="match status" value="1"/>
</dbReference>
<gene>
    <name evidence="13" type="ORF">GCK72_023541</name>
</gene>
<name>A0A6A5FX34_CAERE</name>
<dbReference type="PROSITE" id="PS51030">
    <property type="entry name" value="NUCLEAR_REC_DBD_2"/>
    <property type="match status" value="1"/>
</dbReference>
<keyword evidence="4" id="KW-0862">Zinc</keyword>
<evidence type="ECO:0000256" key="1">
    <source>
        <dbReference type="ARBA" id="ARBA00004123"/>
    </source>
</evidence>
<dbReference type="PANTHER" id="PTHR45805">
    <property type="entry name" value="NUCLEAR HORMONE RECEPTOR HR3-RELATED"/>
    <property type="match status" value="1"/>
</dbReference>
<keyword evidence="7" id="KW-0804">Transcription</keyword>
<dbReference type="PROSITE" id="PS51843">
    <property type="entry name" value="NR_LBD"/>
    <property type="match status" value="1"/>
</dbReference>
<dbReference type="FunFam" id="3.30.50.10:FF:000044">
    <property type="entry name" value="retinoic acid receptor beta isoform X4"/>
    <property type="match status" value="1"/>
</dbReference>
<keyword evidence="9" id="KW-0539">Nucleus</keyword>
<comment type="caution">
    <text evidence="13">The sequence shown here is derived from an EMBL/GenBank/DDBJ whole genome shotgun (WGS) entry which is preliminary data.</text>
</comment>
<dbReference type="SMART" id="SM00399">
    <property type="entry name" value="ZnF_C4"/>
    <property type="match status" value="1"/>
</dbReference>
<evidence type="ECO:0000256" key="6">
    <source>
        <dbReference type="ARBA" id="ARBA00023125"/>
    </source>
</evidence>
<dbReference type="InterPro" id="IPR013088">
    <property type="entry name" value="Znf_NHR/GATA"/>
</dbReference>
<evidence type="ECO:0000256" key="2">
    <source>
        <dbReference type="ARBA" id="ARBA00022723"/>
    </source>
</evidence>
<feature type="compositionally biased region" description="Polar residues" evidence="10">
    <location>
        <begin position="252"/>
        <end position="267"/>
    </location>
</feature>
<dbReference type="GO" id="GO:0000977">
    <property type="term" value="F:RNA polymerase II transcription regulatory region sequence-specific DNA binding"/>
    <property type="evidence" value="ECO:0007669"/>
    <property type="project" value="EnsemblMetazoa"/>
</dbReference>
<dbReference type="KEGG" id="crq:GCK72_023541"/>
<dbReference type="SMART" id="SM00430">
    <property type="entry name" value="HOLI"/>
    <property type="match status" value="1"/>
</dbReference>
<dbReference type="AlphaFoldDB" id="A0A6A5FX34"/>
<dbReference type="InterPro" id="IPR035500">
    <property type="entry name" value="NHR-like_dom_sf"/>
</dbReference>
<comment type="subcellular location">
    <subcellularLocation>
        <location evidence="1">Nucleus</location>
    </subcellularLocation>
</comment>
<evidence type="ECO:0000313" key="13">
    <source>
        <dbReference type="EMBL" id="KAF1747082.1"/>
    </source>
</evidence>
<evidence type="ECO:0000256" key="4">
    <source>
        <dbReference type="ARBA" id="ARBA00022833"/>
    </source>
</evidence>
<dbReference type="GO" id="GO:0007538">
    <property type="term" value="P:primary sex determination"/>
    <property type="evidence" value="ECO:0007669"/>
    <property type="project" value="EnsemblMetazoa"/>
</dbReference>
<evidence type="ECO:0000259" key="11">
    <source>
        <dbReference type="PROSITE" id="PS51030"/>
    </source>
</evidence>
<keyword evidence="2" id="KW-0479">Metal-binding</keyword>
<accession>A0A6A5FX34</accession>
<dbReference type="GO" id="GO:0000122">
    <property type="term" value="P:negative regulation of transcription by RNA polymerase II"/>
    <property type="evidence" value="ECO:0007669"/>
    <property type="project" value="EnsemblMetazoa"/>
</dbReference>
<dbReference type="PRINTS" id="PR00398">
    <property type="entry name" value="STRDHORMONER"/>
</dbReference>
<dbReference type="EMBL" id="WUAV01000006">
    <property type="protein sequence ID" value="KAF1747082.1"/>
    <property type="molecule type" value="Genomic_DNA"/>
</dbReference>
<evidence type="ECO:0000259" key="12">
    <source>
        <dbReference type="PROSITE" id="PS51843"/>
    </source>
</evidence>
<dbReference type="CDD" id="cd07165">
    <property type="entry name" value="NR_DBD_DmE78_like"/>
    <property type="match status" value="1"/>
</dbReference>
<evidence type="ECO:0000256" key="5">
    <source>
        <dbReference type="ARBA" id="ARBA00023015"/>
    </source>
</evidence>